<name>A0A511QK38_9VIBR</name>
<sequence length="120" mass="13711">MKFLTAITTSMILLSPLSASAYDAQEQFQECVKYSYSDLYSFLVYHVDKCQDKTECTQLQRDLDNINQVWAPGDIIFSQIQLDYDIDASTIFLWGASVGLNEMNTRELIIRTVDKCGISF</sequence>
<evidence type="ECO:0000313" key="3">
    <source>
        <dbReference type="Proteomes" id="UP000321922"/>
    </source>
</evidence>
<feature type="signal peptide" evidence="1">
    <location>
        <begin position="1"/>
        <end position="21"/>
    </location>
</feature>
<feature type="chain" id="PRO_5022172589" description="Lysozyme inhibitor LprI N-terminal domain-containing protein" evidence="1">
    <location>
        <begin position="22"/>
        <end position="120"/>
    </location>
</feature>
<reference evidence="2 3" key="1">
    <citation type="submission" date="2019-07" db="EMBL/GenBank/DDBJ databases">
        <title>Whole genome shotgun sequence of Vibrio sagamiensis NBRC 104589.</title>
        <authorList>
            <person name="Hosoyama A."/>
            <person name="Uohara A."/>
            <person name="Ohji S."/>
            <person name="Ichikawa N."/>
        </authorList>
    </citation>
    <scope>NUCLEOTIDE SEQUENCE [LARGE SCALE GENOMIC DNA]</scope>
    <source>
        <strain evidence="2 3">NBRC 104589</strain>
    </source>
</reference>
<evidence type="ECO:0000313" key="2">
    <source>
        <dbReference type="EMBL" id="GEM77684.1"/>
    </source>
</evidence>
<accession>A0A511QK38</accession>
<comment type="caution">
    <text evidence="2">The sequence shown here is derived from an EMBL/GenBank/DDBJ whole genome shotgun (WGS) entry which is preliminary data.</text>
</comment>
<protein>
    <recommendedName>
        <fullName evidence="4">Lysozyme inhibitor LprI N-terminal domain-containing protein</fullName>
    </recommendedName>
</protein>
<proteinExistence type="predicted"/>
<dbReference type="EMBL" id="BJXJ01000086">
    <property type="protein sequence ID" value="GEM77684.1"/>
    <property type="molecule type" value="Genomic_DNA"/>
</dbReference>
<organism evidence="2 3">
    <name type="scientific">Vibrio sagamiensis NBRC 104589</name>
    <dbReference type="NCBI Taxonomy" id="1219064"/>
    <lineage>
        <taxon>Bacteria</taxon>
        <taxon>Pseudomonadati</taxon>
        <taxon>Pseudomonadota</taxon>
        <taxon>Gammaproteobacteria</taxon>
        <taxon>Vibrionales</taxon>
        <taxon>Vibrionaceae</taxon>
        <taxon>Vibrio</taxon>
    </lineage>
</organism>
<dbReference type="OrthoDB" id="5911364at2"/>
<evidence type="ECO:0008006" key="4">
    <source>
        <dbReference type="Google" id="ProtNLM"/>
    </source>
</evidence>
<keyword evidence="3" id="KW-1185">Reference proteome</keyword>
<dbReference type="RefSeq" id="WP_039983844.1">
    <property type="nucleotide sequence ID" value="NZ_BAOJ01000316.1"/>
</dbReference>
<dbReference type="AlphaFoldDB" id="A0A511QK38"/>
<dbReference type="Proteomes" id="UP000321922">
    <property type="component" value="Unassembled WGS sequence"/>
</dbReference>
<gene>
    <name evidence="2" type="ORF">VSA01S_37960</name>
</gene>
<keyword evidence="1" id="KW-0732">Signal</keyword>
<evidence type="ECO:0000256" key="1">
    <source>
        <dbReference type="SAM" id="SignalP"/>
    </source>
</evidence>